<evidence type="ECO:0000256" key="1">
    <source>
        <dbReference type="ARBA" id="ARBA00022723"/>
    </source>
</evidence>
<evidence type="ECO:0000256" key="3">
    <source>
        <dbReference type="ARBA" id="ARBA00022833"/>
    </source>
</evidence>
<keyword evidence="3" id="KW-0862">Zinc</keyword>
<organism evidence="6">
    <name type="scientific">Sesamum latifolium</name>
    <dbReference type="NCBI Taxonomy" id="2727402"/>
    <lineage>
        <taxon>Eukaryota</taxon>
        <taxon>Viridiplantae</taxon>
        <taxon>Streptophyta</taxon>
        <taxon>Embryophyta</taxon>
        <taxon>Tracheophyta</taxon>
        <taxon>Spermatophyta</taxon>
        <taxon>Magnoliopsida</taxon>
        <taxon>eudicotyledons</taxon>
        <taxon>Gunneridae</taxon>
        <taxon>Pentapetalae</taxon>
        <taxon>asterids</taxon>
        <taxon>lamiids</taxon>
        <taxon>Lamiales</taxon>
        <taxon>Pedaliaceae</taxon>
        <taxon>Sesamum</taxon>
    </lineage>
</organism>
<dbReference type="PANTHER" id="PTHR45931:SF3">
    <property type="entry name" value="RING ZINC FINGER-CONTAINING PROTEIN"/>
    <property type="match status" value="1"/>
</dbReference>
<name>A0AAW2UXS4_9LAMI</name>
<dbReference type="GO" id="GO:0006511">
    <property type="term" value="P:ubiquitin-dependent protein catabolic process"/>
    <property type="evidence" value="ECO:0007669"/>
    <property type="project" value="TreeGrafter"/>
</dbReference>
<comment type="caution">
    <text evidence="6">The sequence shown here is derived from an EMBL/GenBank/DDBJ whole genome shotgun (WGS) entry which is preliminary data.</text>
</comment>
<protein>
    <submittedName>
        <fullName evidence="6">E3 ubiquitin-protein ligase</fullName>
    </submittedName>
</protein>
<gene>
    <name evidence="6" type="ORF">Slati_3168700</name>
</gene>
<evidence type="ECO:0000256" key="4">
    <source>
        <dbReference type="PROSITE-ProRule" id="PRU00175"/>
    </source>
</evidence>
<evidence type="ECO:0000313" key="6">
    <source>
        <dbReference type="EMBL" id="KAL0421458.1"/>
    </source>
</evidence>
<evidence type="ECO:0000256" key="2">
    <source>
        <dbReference type="ARBA" id="ARBA00022771"/>
    </source>
</evidence>
<dbReference type="Pfam" id="PF13639">
    <property type="entry name" value="zf-RING_2"/>
    <property type="match status" value="1"/>
</dbReference>
<dbReference type="InterPro" id="IPR001841">
    <property type="entry name" value="Znf_RING"/>
</dbReference>
<dbReference type="SMART" id="SM00184">
    <property type="entry name" value="RING"/>
    <property type="match status" value="1"/>
</dbReference>
<dbReference type="SUPFAM" id="SSF57850">
    <property type="entry name" value="RING/U-box"/>
    <property type="match status" value="1"/>
</dbReference>
<dbReference type="GO" id="GO:0061630">
    <property type="term" value="F:ubiquitin protein ligase activity"/>
    <property type="evidence" value="ECO:0007669"/>
    <property type="project" value="TreeGrafter"/>
</dbReference>
<reference evidence="6" key="2">
    <citation type="journal article" date="2024" name="Plant">
        <title>Genomic evolution and insights into agronomic trait innovations of Sesamum species.</title>
        <authorList>
            <person name="Miao H."/>
            <person name="Wang L."/>
            <person name="Qu L."/>
            <person name="Liu H."/>
            <person name="Sun Y."/>
            <person name="Le M."/>
            <person name="Wang Q."/>
            <person name="Wei S."/>
            <person name="Zheng Y."/>
            <person name="Lin W."/>
            <person name="Duan Y."/>
            <person name="Cao H."/>
            <person name="Xiong S."/>
            <person name="Wang X."/>
            <person name="Wei L."/>
            <person name="Li C."/>
            <person name="Ma Q."/>
            <person name="Ju M."/>
            <person name="Zhao R."/>
            <person name="Li G."/>
            <person name="Mu C."/>
            <person name="Tian Q."/>
            <person name="Mei H."/>
            <person name="Zhang T."/>
            <person name="Gao T."/>
            <person name="Zhang H."/>
        </authorList>
    </citation>
    <scope>NUCLEOTIDE SEQUENCE</scope>
    <source>
        <strain evidence="6">KEN1</strain>
    </source>
</reference>
<dbReference type="GO" id="GO:0008270">
    <property type="term" value="F:zinc ion binding"/>
    <property type="evidence" value="ECO:0007669"/>
    <property type="project" value="UniProtKB-KW"/>
</dbReference>
<dbReference type="InterPro" id="IPR051834">
    <property type="entry name" value="RING_finger_E3_ligase"/>
</dbReference>
<proteinExistence type="predicted"/>
<dbReference type="EMBL" id="JACGWN010000011">
    <property type="protein sequence ID" value="KAL0421458.1"/>
    <property type="molecule type" value="Genomic_DNA"/>
</dbReference>
<dbReference type="GO" id="GO:0005634">
    <property type="term" value="C:nucleus"/>
    <property type="evidence" value="ECO:0007669"/>
    <property type="project" value="TreeGrafter"/>
</dbReference>
<dbReference type="Gene3D" id="3.30.40.10">
    <property type="entry name" value="Zinc/RING finger domain, C3HC4 (zinc finger)"/>
    <property type="match status" value="1"/>
</dbReference>
<dbReference type="PROSITE" id="PS50089">
    <property type="entry name" value="ZF_RING_2"/>
    <property type="match status" value="1"/>
</dbReference>
<dbReference type="AlphaFoldDB" id="A0AAW2UXS4"/>
<keyword evidence="1" id="KW-0479">Metal-binding</keyword>
<accession>A0AAW2UXS4</accession>
<dbReference type="InterPro" id="IPR013083">
    <property type="entry name" value="Znf_RING/FYVE/PHD"/>
</dbReference>
<feature type="domain" description="RING-type" evidence="5">
    <location>
        <begin position="249"/>
        <end position="290"/>
    </location>
</feature>
<evidence type="ECO:0000259" key="5">
    <source>
        <dbReference type="PROSITE" id="PS50089"/>
    </source>
</evidence>
<sequence>MASPIWLPPLNSHENFSLYVNIREVNTSDYFENSHSDYADFKRQFVIPLHVCVDFYSENDERMETMFPGLDISAKKSINVKAPQALEATLRERVLGEDLIPFPLHGCSWTEHHLHGRPIGLQLSDEDELVQRIFDFVCLVDQKIENEDLMLVEVTMEIRKFVEVPDEEFRSWIYWYDEQKRVDPNFGRNYNRAIGRPRYRNEIFQEAEALMARRPAKIVIEELDTVVVNSDDGGRGSGEGSSTSATEPCCICFEEFSDGEHGTRLPCGHMFHEDCILRWLRGNHVCPLCRYQLPV</sequence>
<keyword evidence="2 4" id="KW-0863">Zinc-finger</keyword>
<dbReference type="PANTHER" id="PTHR45931">
    <property type="entry name" value="SI:CH211-59O9.10"/>
    <property type="match status" value="1"/>
</dbReference>
<reference evidence="6" key="1">
    <citation type="submission" date="2020-06" db="EMBL/GenBank/DDBJ databases">
        <authorList>
            <person name="Li T."/>
            <person name="Hu X."/>
            <person name="Zhang T."/>
            <person name="Song X."/>
            <person name="Zhang H."/>
            <person name="Dai N."/>
            <person name="Sheng W."/>
            <person name="Hou X."/>
            <person name="Wei L."/>
        </authorList>
    </citation>
    <scope>NUCLEOTIDE SEQUENCE</scope>
    <source>
        <strain evidence="6">KEN1</strain>
        <tissue evidence="6">Leaf</tissue>
    </source>
</reference>